<dbReference type="InterPro" id="IPR018422">
    <property type="entry name" value="Cation/H_exchanger_CPA1"/>
</dbReference>
<keyword evidence="2" id="KW-0813">Transport</keyword>
<dbReference type="Pfam" id="PF00999">
    <property type="entry name" value="Na_H_Exchanger"/>
    <property type="match status" value="1"/>
</dbReference>
<evidence type="ECO:0000256" key="3">
    <source>
        <dbReference type="ARBA" id="ARBA00022692"/>
    </source>
</evidence>
<evidence type="ECO:0000256" key="2">
    <source>
        <dbReference type="ARBA" id="ARBA00022448"/>
    </source>
</evidence>
<dbReference type="InterPro" id="IPR006153">
    <property type="entry name" value="Cation/H_exchanger_TM"/>
</dbReference>
<gene>
    <name evidence="11" type="ORF">DERP_007592</name>
</gene>
<feature type="transmembrane region" description="Helical" evidence="9">
    <location>
        <begin position="137"/>
        <end position="166"/>
    </location>
</feature>
<dbReference type="Proteomes" id="UP000887458">
    <property type="component" value="Unassembled WGS sequence"/>
</dbReference>
<evidence type="ECO:0000256" key="4">
    <source>
        <dbReference type="ARBA" id="ARBA00022989"/>
    </source>
</evidence>
<keyword evidence="5" id="KW-0915">Sodium</keyword>
<keyword evidence="7 9" id="KW-0472">Membrane</keyword>
<dbReference type="PANTHER" id="PTHR10110">
    <property type="entry name" value="SODIUM/HYDROGEN EXCHANGER"/>
    <property type="match status" value="1"/>
</dbReference>
<sequence>MEFEADSFEENDMPVKHPQFYRNLLPILLYAIIGTLINIILIGMSLYAVMNINNDPTLSSISVLEMMIFSTSISAIDPVCVLALFKDFKVKKSLYYLVFGESLLNDAVVIVVHGILIETFRSTTSRSFSTITLFLNGFIKFVVVSFGSLFIGLFHGIFSTILTIIASKNRNGHYQEIEPILMIILSYGSYMIAELIGWSGVLSIIACGLFQTEFALANVSIRSRITVKSSIETLRNSENILSRISIIWNNYYQKINNDSDCNDFQSNTSSMNMSTYQLFQTTTLFIIIFTVFIMGSTTQPLLAYLKIVSDNKHNRQAKLSKKPSCCCRFQCLPRQSNEKLFDRLNNQLFDDTSKSILSLIMTSTTIQSGKISKGFQIKEMVNNCNLRSSSSIVYPVTINIRSESNDGIQSNGNGNVVRNEREKVSIIEIDSIPTL</sequence>
<proteinExistence type="predicted"/>
<keyword evidence="12" id="KW-1185">Reference proteome</keyword>
<comment type="caution">
    <text evidence="11">The sequence shown here is derived from an EMBL/GenBank/DDBJ whole genome shotgun (WGS) entry which is preliminary data.</text>
</comment>
<comment type="subcellular location">
    <subcellularLocation>
        <location evidence="1">Membrane</location>
        <topology evidence="1">Multi-pass membrane protein</topology>
    </subcellularLocation>
</comment>
<evidence type="ECO:0000259" key="10">
    <source>
        <dbReference type="Pfam" id="PF00999"/>
    </source>
</evidence>
<evidence type="ECO:0000313" key="11">
    <source>
        <dbReference type="EMBL" id="KAH9423001.1"/>
    </source>
</evidence>
<keyword evidence="4 9" id="KW-1133">Transmembrane helix</keyword>
<evidence type="ECO:0000256" key="5">
    <source>
        <dbReference type="ARBA" id="ARBA00023053"/>
    </source>
</evidence>
<dbReference type="EMBL" id="NJHN03000034">
    <property type="protein sequence ID" value="KAH9423001.1"/>
    <property type="molecule type" value="Genomic_DNA"/>
</dbReference>
<keyword evidence="6" id="KW-0406">Ion transport</keyword>
<feature type="transmembrane region" description="Helical" evidence="9">
    <location>
        <begin position="27"/>
        <end position="49"/>
    </location>
</feature>
<keyword evidence="8" id="KW-0739">Sodium transport</keyword>
<feature type="transmembrane region" description="Helical" evidence="9">
    <location>
        <begin position="283"/>
        <end position="305"/>
    </location>
</feature>
<name>A0ABQ8JK71_DERPT</name>
<evidence type="ECO:0000256" key="6">
    <source>
        <dbReference type="ARBA" id="ARBA00023065"/>
    </source>
</evidence>
<dbReference type="Gene3D" id="6.10.140.1330">
    <property type="match status" value="1"/>
</dbReference>
<evidence type="ECO:0000256" key="7">
    <source>
        <dbReference type="ARBA" id="ARBA00023136"/>
    </source>
</evidence>
<keyword evidence="3 9" id="KW-0812">Transmembrane</keyword>
<reference evidence="11 12" key="1">
    <citation type="journal article" date="2018" name="J. Allergy Clin. Immunol.">
        <title>High-quality assembly of Dermatophagoides pteronyssinus genome and transcriptome reveals a wide range of novel allergens.</title>
        <authorList>
            <person name="Liu X.Y."/>
            <person name="Yang K.Y."/>
            <person name="Wang M.Q."/>
            <person name="Kwok J.S."/>
            <person name="Zeng X."/>
            <person name="Yang Z."/>
            <person name="Xiao X.J."/>
            <person name="Lau C.P."/>
            <person name="Li Y."/>
            <person name="Huang Z.M."/>
            <person name="Ba J.G."/>
            <person name="Yim A.K."/>
            <person name="Ouyang C.Y."/>
            <person name="Ngai S.M."/>
            <person name="Chan T.F."/>
            <person name="Leung E.L."/>
            <person name="Liu L."/>
            <person name="Liu Z.G."/>
            <person name="Tsui S.K."/>
        </authorList>
    </citation>
    <scope>NUCLEOTIDE SEQUENCE [LARGE SCALE GENOMIC DNA]</scope>
    <source>
        <strain evidence="11">Derp</strain>
    </source>
</reference>
<dbReference type="PANTHER" id="PTHR10110:SF126">
    <property type="entry name" value="NA(+)_H(+) EXCHANGER PROTEIN 7"/>
    <property type="match status" value="1"/>
</dbReference>
<feature type="transmembrane region" description="Helical" evidence="9">
    <location>
        <begin position="94"/>
        <end position="117"/>
    </location>
</feature>
<accession>A0ABQ8JK71</accession>
<evidence type="ECO:0000313" key="12">
    <source>
        <dbReference type="Proteomes" id="UP000887458"/>
    </source>
</evidence>
<feature type="domain" description="Cation/H+ exchanger transmembrane" evidence="10">
    <location>
        <begin position="19"/>
        <end position="220"/>
    </location>
</feature>
<evidence type="ECO:0000256" key="1">
    <source>
        <dbReference type="ARBA" id="ARBA00004141"/>
    </source>
</evidence>
<feature type="transmembrane region" description="Helical" evidence="9">
    <location>
        <begin position="187"/>
        <end position="211"/>
    </location>
</feature>
<evidence type="ECO:0000256" key="9">
    <source>
        <dbReference type="SAM" id="Phobius"/>
    </source>
</evidence>
<reference evidence="11 12" key="2">
    <citation type="journal article" date="2022" name="Mol. Biol. Evol.">
        <title>Comparative Genomics Reveals Insights into the Divergent Evolution of Astigmatic Mites and Household Pest Adaptations.</title>
        <authorList>
            <person name="Xiong Q."/>
            <person name="Wan A.T."/>
            <person name="Liu X."/>
            <person name="Fung C.S."/>
            <person name="Xiao X."/>
            <person name="Malainual N."/>
            <person name="Hou J."/>
            <person name="Wang L."/>
            <person name="Wang M."/>
            <person name="Yang K.Y."/>
            <person name="Cui Y."/>
            <person name="Leung E.L."/>
            <person name="Nong W."/>
            <person name="Shin S.K."/>
            <person name="Au S.W."/>
            <person name="Jeong K.Y."/>
            <person name="Chew F.T."/>
            <person name="Hui J.H."/>
            <person name="Leung T.F."/>
            <person name="Tungtrongchitr A."/>
            <person name="Zhong N."/>
            <person name="Liu Z."/>
            <person name="Tsui S.K."/>
        </authorList>
    </citation>
    <scope>NUCLEOTIDE SEQUENCE [LARGE SCALE GENOMIC DNA]</scope>
    <source>
        <strain evidence="11">Derp</strain>
    </source>
</reference>
<protein>
    <recommendedName>
        <fullName evidence="10">Cation/H+ exchanger transmembrane domain-containing protein</fullName>
    </recommendedName>
</protein>
<evidence type="ECO:0000256" key="8">
    <source>
        <dbReference type="ARBA" id="ARBA00023201"/>
    </source>
</evidence>
<organism evidence="11 12">
    <name type="scientific">Dermatophagoides pteronyssinus</name>
    <name type="common">European house dust mite</name>
    <dbReference type="NCBI Taxonomy" id="6956"/>
    <lineage>
        <taxon>Eukaryota</taxon>
        <taxon>Metazoa</taxon>
        <taxon>Ecdysozoa</taxon>
        <taxon>Arthropoda</taxon>
        <taxon>Chelicerata</taxon>
        <taxon>Arachnida</taxon>
        <taxon>Acari</taxon>
        <taxon>Acariformes</taxon>
        <taxon>Sarcoptiformes</taxon>
        <taxon>Astigmata</taxon>
        <taxon>Psoroptidia</taxon>
        <taxon>Analgoidea</taxon>
        <taxon>Pyroglyphidae</taxon>
        <taxon>Dermatophagoidinae</taxon>
        <taxon>Dermatophagoides</taxon>
    </lineage>
</organism>